<evidence type="ECO:0000313" key="2">
    <source>
        <dbReference type="EMBL" id="CDL90601.1"/>
    </source>
</evidence>
<organism evidence="2 3">
    <name type="scientific">Clostridium tyrobutyricum DIVETGP</name>
    <dbReference type="NCBI Taxonomy" id="1408889"/>
    <lineage>
        <taxon>Bacteria</taxon>
        <taxon>Bacillati</taxon>
        <taxon>Bacillota</taxon>
        <taxon>Clostridia</taxon>
        <taxon>Eubacteriales</taxon>
        <taxon>Clostridiaceae</taxon>
        <taxon>Clostridium</taxon>
    </lineage>
</organism>
<keyword evidence="3" id="KW-1185">Reference proteome</keyword>
<dbReference type="EMBL" id="CBXI010000008">
    <property type="protein sequence ID" value="CDL90601.1"/>
    <property type="molecule type" value="Genomic_DNA"/>
</dbReference>
<accession>W6N3D7</accession>
<comment type="caution">
    <text evidence="2">The sequence shown here is derived from an EMBL/GenBank/DDBJ whole genome shotgun (WGS) entry which is preliminary data.</text>
</comment>
<dbReference type="SUPFAM" id="SSF53448">
    <property type="entry name" value="Nucleotide-diphospho-sugar transferases"/>
    <property type="match status" value="1"/>
</dbReference>
<keyword evidence="2" id="KW-0808">Transferase</keyword>
<dbReference type="PANTHER" id="PTHR43777:SF1">
    <property type="entry name" value="MOLYBDENUM COFACTOR CYTIDYLYLTRANSFERASE"/>
    <property type="match status" value="1"/>
</dbReference>
<dbReference type="GO" id="GO:0016779">
    <property type="term" value="F:nucleotidyltransferase activity"/>
    <property type="evidence" value="ECO:0007669"/>
    <property type="project" value="UniProtKB-KW"/>
</dbReference>
<evidence type="ECO:0000259" key="1">
    <source>
        <dbReference type="Pfam" id="PF12804"/>
    </source>
</evidence>
<feature type="domain" description="MobA-like NTP transferase" evidence="1">
    <location>
        <begin position="4"/>
        <end position="154"/>
    </location>
</feature>
<gene>
    <name evidence="2" type="ORF">CTDIVETGP_0671</name>
</gene>
<dbReference type="InterPro" id="IPR025877">
    <property type="entry name" value="MobA-like_NTP_Trfase"/>
</dbReference>
<dbReference type="AlphaFoldDB" id="W6N3D7"/>
<reference evidence="2 3" key="1">
    <citation type="journal article" date="2015" name="Genome Announc.">
        <title>Draft Genome Sequence of Clostridium tyrobutyricum Strain DIVETGP, Isolated from Cow's Milk for Grana Padano Production.</title>
        <authorList>
            <person name="Soggiu A."/>
            <person name="Piras C."/>
            <person name="Gaiarsa S."/>
            <person name="Sassera D."/>
            <person name="Roncada P."/>
            <person name="Bendixen E."/>
            <person name="Brasca M."/>
            <person name="Bonizzi L."/>
        </authorList>
    </citation>
    <scope>NUCLEOTIDE SEQUENCE [LARGE SCALE GENOMIC DNA]</scope>
    <source>
        <strain evidence="2 3">DIVETGP</strain>
    </source>
</reference>
<proteinExistence type="predicted"/>
<dbReference type="Gene3D" id="3.90.550.10">
    <property type="entry name" value="Spore Coat Polysaccharide Biosynthesis Protein SpsA, Chain A"/>
    <property type="match status" value="1"/>
</dbReference>
<sequence>MVEGIVLAAGLSSRAKTFKMALPFRGKTIIENCVENMMQYCNKVYVIGGHKIQIIQRILKDYDKVKIIYNSNYKQGMYSSVKTGITKLEGDKFFLTPGDYPLIDKSTYNTLLNRSEDIVIPTFKKKKGHPVFMETTIGKQLLYDNSYDNLRDFINSKGFIPVEVEDRGIILDVDTMEQYRRLTTQN</sequence>
<name>W6N3D7_CLOTY</name>
<dbReference type="Pfam" id="PF12804">
    <property type="entry name" value="NTP_transf_3"/>
    <property type="match status" value="1"/>
</dbReference>
<dbReference type="Proteomes" id="UP000019482">
    <property type="component" value="Unassembled WGS sequence"/>
</dbReference>
<evidence type="ECO:0000313" key="3">
    <source>
        <dbReference type="Proteomes" id="UP000019482"/>
    </source>
</evidence>
<dbReference type="CDD" id="cd04182">
    <property type="entry name" value="GT_2_like_f"/>
    <property type="match status" value="1"/>
</dbReference>
<dbReference type="InterPro" id="IPR029044">
    <property type="entry name" value="Nucleotide-diphossugar_trans"/>
</dbReference>
<protein>
    <submittedName>
        <fullName evidence="2">CTP:molybdopterin cytidylyltransferase</fullName>
    </submittedName>
</protein>
<keyword evidence="2" id="KW-0548">Nucleotidyltransferase</keyword>
<dbReference type="PANTHER" id="PTHR43777">
    <property type="entry name" value="MOLYBDENUM COFACTOR CYTIDYLYLTRANSFERASE"/>
    <property type="match status" value="1"/>
</dbReference>